<gene>
    <name evidence="1" type="ORF">AH14a_p34</name>
</gene>
<dbReference type="Proteomes" id="UP000222764">
    <property type="component" value="Segment"/>
</dbReference>
<proteinExistence type="predicted"/>
<sequence>MLQAVNDTIPPLTWRDCYEDRGFRIGSSIVIGMHNAF</sequence>
<organism evidence="1 2">
    <name type="scientific">Pseudomonas phage phiAH14a</name>
    <dbReference type="NCBI Taxonomy" id="1805958"/>
    <lineage>
        <taxon>Viruses</taxon>
        <taxon>Duplodnaviria</taxon>
        <taxon>Heunggongvirae</taxon>
        <taxon>Uroviricota</taxon>
        <taxon>Caudoviricetes</taxon>
        <taxon>Miecznikowavirus</taxon>
        <taxon>Miecznikowavirus AH14a</taxon>
    </lineage>
</organism>
<reference evidence="1 2" key="1">
    <citation type="journal article" date="2016" name="PLoS ONE">
        <title>Two Inducible Prophages of an Antarctic Pseudomonas sp. ANT_H14 Use the Same Capsid for Packaging Their Genomes - Characterization of a Novel Phage Helper-Satellite System.</title>
        <authorList>
            <person name="Dziewit L."/>
            <person name="Radlinska M."/>
        </authorList>
    </citation>
    <scope>NUCLEOTIDE SEQUENCE [LARGE SCALE GENOMIC DNA]</scope>
</reference>
<protein>
    <submittedName>
        <fullName evidence="1">Uncharacterized protein</fullName>
    </submittedName>
</protein>
<accession>A0A1B0VMD3</accession>
<evidence type="ECO:0000313" key="1">
    <source>
        <dbReference type="EMBL" id="AMW64494.1"/>
    </source>
</evidence>
<evidence type="ECO:0000313" key="2">
    <source>
        <dbReference type="Proteomes" id="UP000222764"/>
    </source>
</evidence>
<keyword evidence="2" id="KW-1185">Reference proteome</keyword>
<name>A0A1B0VMD3_9CAUD</name>
<dbReference type="EMBL" id="KU708004">
    <property type="protein sequence ID" value="AMW64494.1"/>
    <property type="molecule type" value="Genomic_DNA"/>
</dbReference>